<gene>
    <name evidence="11" type="primary">argG</name>
    <name evidence="11" type="ORF">FLL46_15730</name>
</gene>
<keyword evidence="5" id="KW-0028">Amino-acid biosynthesis</keyword>
<protein>
    <recommendedName>
        <fullName evidence="2">argininosuccinate synthase</fullName>
        <ecNumber evidence="2">6.3.4.5</ecNumber>
    </recommendedName>
</protein>
<dbReference type="Proteomes" id="UP000315439">
    <property type="component" value="Unassembled WGS sequence"/>
</dbReference>
<evidence type="ECO:0000256" key="1">
    <source>
        <dbReference type="ARBA" id="ARBA00004967"/>
    </source>
</evidence>
<dbReference type="InterPro" id="IPR014729">
    <property type="entry name" value="Rossmann-like_a/b/a_fold"/>
</dbReference>
<feature type="domain" description="Arginosuccinate synthase-like N-terminal" evidence="9">
    <location>
        <begin position="28"/>
        <end position="183"/>
    </location>
</feature>
<evidence type="ECO:0000313" key="12">
    <source>
        <dbReference type="Proteomes" id="UP000315439"/>
    </source>
</evidence>
<dbReference type="InterPro" id="IPR024074">
    <property type="entry name" value="AS_cat/multimer_dom_body"/>
</dbReference>
<evidence type="ECO:0000259" key="10">
    <source>
        <dbReference type="Pfam" id="PF20979"/>
    </source>
</evidence>
<dbReference type="NCBIfam" id="TIGR00032">
    <property type="entry name" value="argG"/>
    <property type="match status" value="1"/>
</dbReference>
<dbReference type="InterPro" id="IPR023434">
    <property type="entry name" value="Arginosuc_synth_type_1_subfam"/>
</dbReference>
<dbReference type="PANTHER" id="PTHR11587">
    <property type="entry name" value="ARGININOSUCCINATE SYNTHASE"/>
    <property type="match status" value="1"/>
</dbReference>
<proteinExistence type="predicted"/>
<name>A0A545UA78_9GAMM</name>
<evidence type="ECO:0000256" key="7">
    <source>
        <dbReference type="ARBA" id="ARBA00022840"/>
    </source>
</evidence>
<evidence type="ECO:0000313" key="11">
    <source>
        <dbReference type="EMBL" id="TQV86371.1"/>
    </source>
</evidence>
<keyword evidence="4 11" id="KW-0436">Ligase</keyword>
<dbReference type="GO" id="GO:0000053">
    <property type="term" value="P:argininosuccinate metabolic process"/>
    <property type="evidence" value="ECO:0007669"/>
    <property type="project" value="TreeGrafter"/>
</dbReference>
<evidence type="ECO:0000256" key="6">
    <source>
        <dbReference type="ARBA" id="ARBA00022741"/>
    </source>
</evidence>
<dbReference type="InterPro" id="IPR048268">
    <property type="entry name" value="Arginosuc_syn_C"/>
</dbReference>
<feature type="compositionally biased region" description="Basic and acidic residues" evidence="8">
    <location>
        <begin position="10"/>
        <end position="23"/>
    </location>
</feature>
<reference evidence="11 12" key="1">
    <citation type="submission" date="2019-07" db="EMBL/GenBank/DDBJ databases">
        <title>Draft genome for Aliikangiella sp. M105.</title>
        <authorList>
            <person name="Wang G."/>
        </authorList>
    </citation>
    <scope>NUCLEOTIDE SEQUENCE [LARGE SCALE GENOMIC DNA]</scope>
    <source>
        <strain evidence="11 12">M105</strain>
    </source>
</reference>
<comment type="caution">
    <text evidence="11">The sequence shown here is derived from an EMBL/GenBank/DDBJ whole genome shotgun (WGS) entry which is preliminary data.</text>
</comment>
<dbReference type="GO" id="GO:0005524">
    <property type="term" value="F:ATP binding"/>
    <property type="evidence" value="ECO:0007669"/>
    <property type="project" value="UniProtKB-KW"/>
</dbReference>
<feature type="region of interest" description="Disordered" evidence="8">
    <location>
        <begin position="1"/>
        <end position="23"/>
    </location>
</feature>
<dbReference type="GO" id="GO:0005737">
    <property type="term" value="C:cytoplasm"/>
    <property type="evidence" value="ECO:0007669"/>
    <property type="project" value="TreeGrafter"/>
</dbReference>
<dbReference type="SUPFAM" id="SSF52402">
    <property type="entry name" value="Adenine nucleotide alpha hydrolases-like"/>
    <property type="match status" value="1"/>
</dbReference>
<comment type="pathway">
    <text evidence="1">Amino-acid biosynthesis; L-arginine biosynthesis; L-arginine from L-ornithine and carbamoyl phosphate: step 2/3.</text>
</comment>
<dbReference type="InterPro" id="IPR001518">
    <property type="entry name" value="Arginosuc_synth"/>
</dbReference>
<evidence type="ECO:0000256" key="8">
    <source>
        <dbReference type="SAM" id="MobiDB-lite"/>
    </source>
</evidence>
<dbReference type="GO" id="GO:0004055">
    <property type="term" value="F:argininosuccinate synthase activity"/>
    <property type="evidence" value="ECO:0007669"/>
    <property type="project" value="UniProtKB-EC"/>
</dbReference>
<dbReference type="CDD" id="cd01999">
    <property type="entry name" value="ASS"/>
    <property type="match status" value="1"/>
</dbReference>
<evidence type="ECO:0000256" key="2">
    <source>
        <dbReference type="ARBA" id="ARBA00012286"/>
    </source>
</evidence>
<accession>A0A545UA78</accession>
<dbReference type="OrthoDB" id="9801641at2"/>
<dbReference type="Gene3D" id="3.40.50.620">
    <property type="entry name" value="HUPs"/>
    <property type="match status" value="1"/>
</dbReference>
<dbReference type="InterPro" id="IPR018223">
    <property type="entry name" value="Arginosuc_synth_CS"/>
</dbReference>
<dbReference type="EC" id="6.3.4.5" evidence="2"/>
<dbReference type="GO" id="GO:0006526">
    <property type="term" value="P:L-arginine biosynthetic process"/>
    <property type="evidence" value="ECO:0007669"/>
    <property type="project" value="UniProtKB-UniPathway"/>
</dbReference>
<evidence type="ECO:0000256" key="3">
    <source>
        <dbReference type="ARBA" id="ARBA00022571"/>
    </source>
</evidence>
<dbReference type="PROSITE" id="PS00564">
    <property type="entry name" value="ARGININOSUCCIN_SYN_1"/>
    <property type="match status" value="1"/>
</dbReference>
<dbReference type="Gene3D" id="3.90.1260.10">
    <property type="entry name" value="Argininosuccinate synthetase, chain A, domain 2"/>
    <property type="match status" value="1"/>
</dbReference>
<dbReference type="AlphaFoldDB" id="A0A545UA78"/>
<organism evidence="11 12">
    <name type="scientific">Aliikangiella coralliicola</name>
    <dbReference type="NCBI Taxonomy" id="2592383"/>
    <lineage>
        <taxon>Bacteria</taxon>
        <taxon>Pseudomonadati</taxon>
        <taxon>Pseudomonadota</taxon>
        <taxon>Gammaproteobacteria</taxon>
        <taxon>Oceanospirillales</taxon>
        <taxon>Pleioneaceae</taxon>
        <taxon>Aliikangiella</taxon>
    </lineage>
</organism>
<dbReference type="RefSeq" id="WP_142932294.1">
    <property type="nucleotide sequence ID" value="NZ_ML660166.1"/>
</dbReference>
<dbReference type="Pfam" id="PF20979">
    <property type="entry name" value="Arginosuc_syn_C"/>
    <property type="match status" value="1"/>
</dbReference>
<dbReference type="PROSITE" id="PS00565">
    <property type="entry name" value="ARGININOSUCCIN_SYN_2"/>
    <property type="match status" value="1"/>
</dbReference>
<feature type="domain" description="Arginosuccinate synthase C-terminal" evidence="10">
    <location>
        <begin position="199"/>
        <end position="415"/>
    </location>
</feature>
<evidence type="ECO:0000256" key="4">
    <source>
        <dbReference type="ARBA" id="ARBA00022598"/>
    </source>
</evidence>
<keyword evidence="3" id="KW-0055">Arginine biosynthesis</keyword>
<dbReference type="GO" id="GO:0000050">
    <property type="term" value="P:urea cycle"/>
    <property type="evidence" value="ECO:0007669"/>
    <property type="project" value="TreeGrafter"/>
</dbReference>
<evidence type="ECO:0000256" key="5">
    <source>
        <dbReference type="ARBA" id="ARBA00022605"/>
    </source>
</evidence>
<keyword evidence="6" id="KW-0547">Nucleotide-binding</keyword>
<keyword evidence="7" id="KW-0067">ATP-binding</keyword>
<dbReference type="SUPFAM" id="SSF69864">
    <property type="entry name" value="Argininosuccinate synthetase, C-terminal domain"/>
    <property type="match status" value="1"/>
</dbReference>
<dbReference type="PANTHER" id="PTHR11587:SF2">
    <property type="entry name" value="ARGININOSUCCINATE SYNTHASE"/>
    <property type="match status" value="1"/>
</dbReference>
<sequence length="429" mass="47240">MSHHNQTSIKSKDENADPNSDHQAGDNKIVLAFSGGLDTSFCVPYLTEQGYQVTTIFVDSGGVTQSEKQAIKQRAIELGATDHKEVSIADELWDKVIVPLIYSGHWYQNQYPLLCSDRYLIVEACLKLCDELGTKNFAHGCTGMGNDQVRFDLAVHCLGDYKIISPIREIQKKTSQVREYEKQYLLDKGFSVSDKVSSYSINENLLGATISGSEIDEWQQPDKASYVLTALPGHTENKPQLIKLTFSQGSLSALNGEPITDNYSGQKVMQQLNQLVGSYSIGRGIYTGDTTIGLKGRIVFEAPALHALNIAHTALEECVLSKAQNRFKSTIAEKWTELVYEGFFYEPLKYDLEAFLKSSQTQVSGTVTLQLSQGQLLAVAVESDNILKDSQSVYAQSASWNIEEALGFIKLFGKSSSLAAGLQTTQAQG</sequence>
<keyword evidence="12" id="KW-1185">Reference proteome</keyword>
<dbReference type="Pfam" id="PF00764">
    <property type="entry name" value="Arginosuc_synth"/>
    <property type="match status" value="1"/>
</dbReference>
<dbReference type="UniPathway" id="UPA00068">
    <property type="reaction ID" value="UER00113"/>
</dbReference>
<dbReference type="InterPro" id="IPR048267">
    <property type="entry name" value="Arginosuc_syn_N"/>
</dbReference>
<dbReference type="EMBL" id="VIKS01000010">
    <property type="protein sequence ID" value="TQV86371.1"/>
    <property type="molecule type" value="Genomic_DNA"/>
</dbReference>
<evidence type="ECO:0000259" key="9">
    <source>
        <dbReference type="Pfam" id="PF00764"/>
    </source>
</evidence>